<comment type="caution">
    <text evidence="7">The sequence shown here is derived from an EMBL/GenBank/DDBJ whole genome shotgun (WGS) entry which is preliminary data.</text>
</comment>
<feature type="non-terminal residue" evidence="7">
    <location>
        <position position="1"/>
    </location>
</feature>
<dbReference type="InterPro" id="IPR041542">
    <property type="entry name" value="GH43_C2"/>
</dbReference>
<dbReference type="PANTHER" id="PTHR42812">
    <property type="entry name" value="BETA-XYLOSIDASE"/>
    <property type="match status" value="1"/>
</dbReference>
<feature type="site" description="Important for catalytic activity, responsible for pKa modulation of the active site Glu and correct orientation of both the proton donor and substrate" evidence="4">
    <location>
        <position position="182"/>
    </location>
</feature>
<dbReference type="SUPFAM" id="SSF75005">
    <property type="entry name" value="Arabinanase/levansucrase/invertase"/>
    <property type="match status" value="1"/>
</dbReference>
<dbReference type="Gene3D" id="2.60.120.200">
    <property type="match status" value="1"/>
</dbReference>
<dbReference type="Pfam" id="PF17851">
    <property type="entry name" value="GH43_C2"/>
    <property type="match status" value="1"/>
</dbReference>
<evidence type="ECO:0000313" key="7">
    <source>
        <dbReference type="EMBL" id="KAF8706674.1"/>
    </source>
</evidence>
<proteinExistence type="inferred from homology"/>
<dbReference type="AlphaFoldDB" id="A0A8H7HQY2"/>
<gene>
    <name evidence="7" type="ORF">RHS03_04752</name>
</gene>
<evidence type="ECO:0000256" key="4">
    <source>
        <dbReference type="PIRSR" id="PIRSR606710-2"/>
    </source>
</evidence>
<reference evidence="7" key="1">
    <citation type="submission" date="2020-09" db="EMBL/GenBank/DDBJ databases">
        <title>Comparative genome analyses of four rice-infecting Rhizoctonia solani isolates reveal extensive enrichment of homogalacturonan modification genes.</title>
        <authorList>
            <person name="Lee D.-Y."/>
            <person name="Jeon J."/>
            <person name="Kim K.-T."/>
            <person name="Cheong K."/>
            <person name="Song H."/>
            <person name="Choi G."/>
            <person name="Ko J."/>
            <person name="Opiyo S.O."/>
            <person name="Zuo S."/>
            <person name="Madhav S."/>
            <person name="Lee Y.-H."/>
            <person name="Wang G.-L."/>
        </authorList>
    </citation>
    <scope>NUCLEOTIDE SEQUENCE</scope>
    <source>
        <strain evidence="7">AG1-IA WGL</strain>
    </source>
</reference>
<dbReference type="OrthoDB" id="2139957at2759"/>
<protein>
    <submittedName>
        <fullName evidence="7">Glycosyl hydrolases family 43</fullName>
    </submittedName>
</protein>
<evidence type="ECO:0000256" key="3">
    <source>
        <dbReference type="ARBA" id="ARBA00023295"/>
    </source>
</evidence>
<evidence type="ECO:0000256" key="2">
    <source>
        <dbReference type="ARBA" id="ARBA00022801"/>
    </source>
</evidence>
<dbReference type="Gene3D" id="2.115.10.20">
    <property type="entry name" value="Glycosyl hydrolase domain, family 43"/>
    <property type="match status" value="1"/>
</dbReference>
<keyword evidence="3 5" id="KW-0326">Glycosidase</keyword>
<evidence type="ECO:0000259" key="6">
    <source>
        <dbReference type="Pfam" id="PF17851"/>
    </source>
</evidence>
<dbReference type="InterPro" id="IPR006710">
    <property type="entry name" value="Glyco_hydro_43"/>
</dbReference>
<dbReference type="Pfam" id="PF04616">
    <property type="entry name" value="Glyco_hydro_43"/>
    <property type="match status" value="1"/>
</dbReference>
<name>A0A8H7HQY2_9AGAM</name>
<dbReference type="InterPro" id="IPR051795">
    <property type="entry name" value="Glycosyl_Hydrlase_43"/>
</dbReference>
<dbReference type="InterPro" id="IPR013320">
    <property type="entry name" value="ConA-like_dom_sf"/>
</dbReference>
<dbReference type="CDD" id="cd18833">
    <property type="entry name" value="GH43_PcXyl-like"/>
    <property type="match status" value="1"/>
</dbReference>
<organism evidence="7 8">
    <name type="scientific">Rhizoctonia solani</name>
    <dbReference type="NCBI Taxonomy" id="456999"/>
    <lineage>
        <taxon>Eukaryota</taxon>
        <taxon>Fungi</taxon>
        <taxon>Dikarya</taxon>
        <taxon>Basidiomycota</taxon>
        <taxon>Agaricomycotina</taxon>
        <taxon>Agaricomycetes</taxon>
        <taxon>Cantharellales</taxon>
        <taxon>Ceratobasidiaceae</taxon>
        <taxon>Rhizoctonia</taxon>
    </lineage>
</organism>
<feature type="domain" description="Beta-xylosidase C-terminal Concanavalin A-like" evidence="6">
    <location>
        <begin position="389"/>
        <end position="558"/>
    </location>
</feature>
<evidence type="ECO:0000256" key="5">
    <source>
        <dbReference type="RuleBase" id="RU361187"/>
    </source>
</evidence>
<dbReference type="Proteomes" id="UP000602905">
    <property type="component" value="Unassembled WGS sequence"/>
</dbReference>
<dbReference type="PANTHER" id="PTHR42812:SF12">
    <property type="entry name" value="BETA-XYLOSIDASE-RELATED"/>
    <property type="match status" value="1"/>
</dbReference>
<dbReference type="GO" id="GO:0005975">
    <property type="term" value="P:carbohydrate metabolic process"/>
    <property type="evidence" value="ECO:0007669"/>
    <property type="project" value="InterPro"/>
</dbReference>
<sequence length="570" mass="63682">MWIFNRRYLSKLPSFLYLTRRHAQELTSRELFAFQLPTSPSQPLLESIGLSLTNLCLRIIACILVDGTYYLVTSSFLYTPGIPIYTSQDLIHWTQIGNVITRPSQLSLSKCTIRQGTKNCGGVWAPTIRYHKGVFYVVATCVFPDKEFADHSRWENHVWSTKDPHARDAWSDGIRFDFPGYDTSLFWDENNGDRVYIQGALYWRVKEGIAQFEINLETGGSLSGEPKPIWSGTGRPIPEAPHMYHKDEWYYLLVAEGGTELDHCATIARSRSVWGPFEECPNNPIIHAASKDAYFQTIGHADIFQSPDGQWFAVALATRDGRINFPMGRETVLIPGQWETGSWPVFNARVESMMKTSADSPRPVPSTNENILGNFSRTEVDVIWPHNLLRLRNPDEDAYQYVDGSLHLWPSAKGDTLDGRFGTPTFVARRQTAIECTTEIEIIPAKDPSVIAGLSVYLDFESHIDLVLTRSGTGPGFEAYIRQRTPGTGSSDTASVPVDSGALRAVAHEDRYEFFGWRDGAWVSIGTGLAKDVSGGFTGVLIGPYAEGPASGNDDHAKTSVKKWVYFEAA</sequence>
<accession>A0A8H7HQY2</accession>
<dbReference type="GO" id="GO:0004553">
    <property type="term" value="F:hydrolase activity, hydrolyzing O-glycosyl compounds"/>
    <property type="evidence" value="ECO:0007669"/>
    <property type="project" value="InterPro"/>
</dbReference>
<dbReference type="SUPFAM" id="SSF49899">
    <property type="entry name" value="Concanavalin A-like lectins/glucanases"/>
    <property type="match status" value="1"/>
</dbReference>
<dbReference type="EMBL" id="JACYCD010000051">
    <property type="protein sequence ID" value="KAF8706674.1"/>
    <property type="molecule type" value="Genomic_DNA"/>
</dbReference>
<evidence type="ECO:0000313" key="8">
    <source>
        <dbReference type="Proteomes" id="UP000602905"/>
    </source>
</evidence>
<dbReference type="InterPro" id="IPR023296">
    <property type="entry name" value="Glyco_hydro_beta-prop_sf"/>
</dbReference>
<keyword evidence="2 5" id="KW-0378">Hydrolase</keyword>
<comment type="similarity">
    <text evidence="1 5">Belongs to the glycosyl hydrolase 43 family.</text>
</comment>
<evidence type="ECO:0000256" key="1">
    <source>
        <dbReference type="ARBA" id="ARBA00009865"/>
    </source>
</evidence>